<evidence type="ECO:0000256" key="3">
    <source>
        <dbReference type="ARBA" id="ARBA00022777"/>
    </source>
</evidence>
<dbReference type="PANTHER" id="PTHR43320:SF2">
    <property type="entry name" value="2-DEHYDRO-3-DEOXYGLUCONOKINASE_2-DEHYDRO-3-DEOXYGALACTONOKINASE"/>
    <property type="match status" value="1"/>
</dbReference>
<name>A0A4Y9R280_9BACT</name>
<proteinExistence type="inferred from homology"/>
<evidence type="ECO:0000259" key="4">
    <source>
        <dbReference type="Pfam" id="PF00294"/>
    </source>
</evidence>
<comment type="caution">
    <text evidence="5">The sequence shown here is derived from an EMBL/GenBank/DDBJ whole genome shotgun (WGS) entry which is preliminary data.</text>
</comment>
<keyword evidence="6" id="KW-1185">Reference proteome</keyword>
<accession>A0A4Y9R280</accession>
<dbReference type="RefSeq" id="WP_135070953.1">
    <property type="nucleotide sequence ID" value="NZ_SPSB01000001.1"/>
</dbReference>
<protein>
    <submittedName>
        <fullName evidence="5">Sugar kinase</fullName>
    </submittedName>
</protein>
<evidence type="ECO:0000313" key="6">
    <source>
        <dbReference type="Proteomes" id="UP000297647"/>
    </source>
</evidence>
<reference evidence="5 6" key="1">
    <citation type="submission" date="2019-03" db="EMBL/GenBank/DDBJ databases">
        <title>Algoriphagus sp. nov, a new strain isolated from root system soil of mangrove plant Kandelia.</title>
        <authorList>
            <person name="Yin Q."/>
            <person name="Wang K."/>
            <person name="Song Z."/>
        </authorList>
    </citation>
    <scope>NUCLEOTIDE SEQUENCE [LARGE SCALE GENOMIC DNA]</scope>
    <source>
        <strain evidence="5 6">XY-J91</strain>
    </source>
</reference>
<dbReference type="InterPro" id="IPR029056">
    <property type="entry name" value="Ribokinase-like"/>
</dbReference>
<dbReference type="CDD" id="cd01166">
    <property type="entry name" value="KdgK"/>
    <property type="match status" value="1"/>
</dbReference>
<evidence type="ECO:0000256" key="2">
    <source>
        <dbReference type="ARBA" id="ARBA00022679"/>
    </source>
</evidence>
<dbReference type="EMBL" id="SPSB01000001">
    <property type="protein sequence ID" value="TFV97743.1"/>
    <property type="molecule type" value="Genomic_DNA"/>
</dbReference>
<sequence length="330" mass="36343">MKSVLTLGEVMLRLSPPNHQRFAQATSLDLEFGGSEANVGAALANWGIQVRHVTAFPDNDLGHAAAAHLRKNGIDDALIQFSRGRMGLYFLEHGAASRGSRIIYDRAGSSFSRFDGAGIDWKEVLKNTDWVHWSGISPAISQEAADLVYRILQAANALNIPVSGDLNYRSNLWNYGKQAHEIMPDLMGMTQVIIAGTRDFNQCLNRDFKTIDEAKSFTFDTLPKLQMIVRTERQIHSASHNDLAAHLYTKDQEQSTETISVQPIIDRVGTGDAFAGGLIYSLLMNKSPKQSLDFALACSVYKHSIPGDVLIASIEEIEEVLRGNSGAIKR</sequence>
<keyword evidence="3 5" id="KW-0418">Kinase</keyword>
<dbReference type="Pfam" id="PF00294">
    <property type="entry name" value="PfkB"/>
    <property type="match status" value="1"/>
</dbReference>
<dbReference type="Gene3D" id="3.40.1190.20">
    <property type="match status" value="1"/>
</dbReference>
<dbReference type="AlphaFoldDB" id="A0A4Y9R280"/>
<gene>
    <name evidence="5" type="ORF">E4S40_03625</name>
</gene>
<dbReference type="SUPFAM" id="SSF53613">
    <property type="entry name" value="Ribokinase-like"/>
    <property type="match status" value="1"/>
</dbReference>
<feature type="domain" description="Carbohydrate kinase PfkB" evidence="4">
    <location>
        <begin position="1"/>
        <end position="299"/>
    </location>
</feature>
<dbReference type="OrthoDB" id="9813569at2"/>
<dbReference type="GO" id="GO:0016301">
    <property type="term" value="F:kinase activity"/>
    <property type="evidence" value="ECO:0007669"/>
    <property type="project" value="UniProtKB-KW"/>
</dbReference>
<organism evidence="5 6">
    <name type="scientific">Algoriphagus kandeliae</name>
    <dbReference type="NCBI Taxonomy" id="2562278"/>
    <lineage>
        <taxon>Bacteria</taxon>
        <taxon>Pseudomonadati</taxon>
        <taxon>Bacteroidota</taxon>
        <taxon>Cytophagia</taxon>
        <taxon>Cytophagales</taxon>
        <taxon>Cyclobacteriaceae</taxon>
        <taxon>Algoriphagus</taxon>
    </lineage>
</organism>
<evidence type="ECO:0000313" key="5">
    <source>
        <dbReference type="EMBL" id="TFV97743.1"/>
    </source>
</evidence>
<comment type="similarity">
    <text evidence="1">Belongs to the carbohydrate kinase PfkB family.</text>
</comment>
<keyword evidence="2" id="KW-0808">Transferase</keyword>
<evidence type="ECO:0000256" key="1">
    <source>
        <dbReference type="ARBA" id="ARBA00010688"/>
    </source>
</evidence>
<dbReference type="PANTHER" id="PTHR43320">
    <property type="entry name" value="SUGAR KINASE"/>
    <property type="match status" value="1"/>
</dbReference>
<dbReference type="InterPro" id="IPR011611">
    <property type="entry name" value="PfkB_dom"/>
</dbReference>
<dbReference type="Proteomes" id="UP000297647">
    <property type="component" value="Unassembled WGS sequence"/>
</dbReference>
<dbReference type="InterPro" id="IPR052700">
    <property type="entry name" value="Carb_kinase_PfkB-like"/>
</dbReference>